<dbReference type="Pfam" id="PF21205">
    <property type="entry name" value="Rep3_C"/>
    <property type="match status" value="1"/>
</dbReference>
<proteinExistence type="predicted"/>
<gene>
    <name evidence="2" type="ORF">MNB_SV-13-550</name>
</gene>
<name>A0A1W1CYS7_9ZZZZ</name>
<reference evidence="2" key="1">
    <citation type="submission" date="2016-10" db="EMBL/GenBank/DDBJ databases">
        <authorList>
            <person name="de Groot N.N."/>
        </authorList>
    </citation>
    <scope>NUCLEOTIDE SEQUENCE</scope>
</reference>
<organism evidence="2">
    <name type="scientific">hydrothermal vent metagenome</name>
    <dbReference type="NCBI Taxonomy" id="652676"/>
    <lineage>
        <taxon>unclassified sequences</taxon>
        <taxon>metagenomes</taxon>
        <taxon>ecological metagenomes</taxon>
    </lineage>
</organism>
<dbReference type="InterPro" id="IPR036388">
    <property type="entry name" value="WH-like_DNA-bd_sf"/>
</dbReference>
<dbReference type="SUPFAM" id="SSF46785">
    <property type="entry name" value="Winged helix' DNA-binding domain"/>
    <property type="match status" value="1"/>
</dbReference>
<accession>A0A1W1CYS7</accession>
<dbReference type="GO" id="GO:0003887">
    <property type="term" value="F:DNA-directed DNA polymerase activity"/>
    <property type="evidence" value="ECO:0007669"/>
    <property type="project" value="InterPro"/>
</dbReference>
<dbReference type="InterPro" id="IPR000525">
    <property type="entry name" value="Initiator_Rep_WH1"/>
</dbReference>
<sequence length="326" mass="38376">MTLAEWNEKKAKEFGEKKQKPLQKISNNFIDNTINKNNINAIKTVFYLATVLDKFNFDLRLDRLKIDLNDMLKYTEMTRQEIRNNLKMMQETSITFINEKEEWEKYIVLIPQINISYGSNFITIDLYSKIAKLIVEVKNNYTYIDTRVLMSLKSKHSIRILPLLEKIKGYDAHVGKRKKMSLNALNDFFGTKYKRIADIERRVLKPAQKELDNSPTLTFIYQVHMESFGRGRPKATSVTIDLVIRPEYYLSSRKIFIEYLRQSFVGKNILETIDKHTHKRITIYISKKGRLYDRISGESFDAKRANEIWTSLYELAKDGKLGVLEE</sequence>
<evidence type="ECO:0000313" key="2">
    <source>
        <dbReference type="EMBL" id="SFV71010.1"/>
    </source>
</evidence>
<evidence type="ECO:0000259" key="1">
    <source>
        <dbReference type="Pfam" id="PF01051"/>
    </source>
</evidence>
<feature type="domain" description="Initiator Rep protein WH1" evidence="1">
    <location>
        <begin position="26"/>
        <end position="164"/>
    </location>
</feature>
<dbReference type="InterPro" id="IPR036390">
    <property type="entry name" value="WH_DNA-bd_sf"/>
</dbReference>
<dbReference type="Gene3D" id="1.10.10.10">
    <property type="entry name" value="Winged helix-like DNA-binding domain superfamily/Winged helix DNA-binding domain"/>
    <property type="match status" value="1"/>
</dbReference>
<dbReference type="AlphaFoldDB" id="A0A1W1CYS7"/>
<protein>
    <recommendedName>
        <fullName evidence="1">Initiator Rep protein WH1 domain-containing protein</fullName>
    </recommendedName>
</protein>
<dbReference type="EMBL" id="FPHM01000190">
    <property type="protein sequence ID" value="SFV71010.1"/>
    <property type="molecule type" value="Genomic_DNA"/>
</dbReference>
<dbReference type="Pfam" id="PF01051">
    <property type="entry name" value="Rep3_N"/>
    <property type="match status" value="1"/>
</dbReference>
<dbReference type="GO" id="GO:0006270">
    <property type="term" value="P:DNA replication initiation"/>
    <property type="evidence" value="ECO:0007669"/>
    <property type="project" value="InterPro"/>
</dbReference>